<feature type="compositionally biased region" description="Polar residues" evidence="1">
    <location>
        <begin position="394"/>
        <end position="405"/>
    </location>
</feature>
<feature type="region of interest" description="Disordered" evidence="1">
    <location>
        <begin position="511"/>
        <end position="551"/>
    </location>
</feature>
<feature type="region of interest" description="Disordered" evidence="1">
    <location>
        <begin position="563"/>
        <end position="605"/>
    </location>
</feature>
<feature type="region of interest" description="Disordered" evidence="1">
    <location>
        <begin position="138"/>
        <end position="237"/>
    </location>
</feature>
<dbReference type="AlphaFoldDB" id="A0A8H7YAG0"/>
<feature type="region of interest" description="Disordered" evidence="1">
    <location>
        <begin position="53"/>
        <end position="93"/>
    </location>
</feature>
<name>A0A8H7YAG0_PSICU</name>
<feature type="compositionally biased region" description="Polar residues" evidence="1">
    <location>
        <begin position="595"/>
        <end position="605"/>
    </location>
</feature>
<protein>
    <submittedName>
        <fullName evidence="2">Uncharacterized protein</fullName>
    </submittedName>
</protein>
<dbReference type="EMBL" id="JAFIQS010000001">
    <property type="protein sequence ID" value="KAG5174309.1"/>
    <property type="molecule type" value="Genomic_DNA"/>
</dbReference>
<evidence type="ECO:0000313" key="2">
    <source>
        <dbReference type="EMBL" id="KAG5174309.1"/>
    </source>
</evidence>
<feature type="compositionally biased region" description="Low complexity" evidence="1">
    <location>
        <begin position="336"/>
        <end position="355"/>
    </location>
</feature>
<gene>
    <name evidence="2" type="ORF">JR316_000967</name>
</gene>
<feature type="compositionally biased region" description="Low complexity" evidence="1">
    <location>
        <begin position="197"/>
        <end position="237"/>
    </location>
</feature>
<reference evidence="2" key="1">
    <citation type="submission" date="2021-02" db="EMBL/GenBank/DDBJ databases">
        <title>Psilocybe cubensis genome.</title>
        <authorList>
            <person name="Mckernan K.J."/>
            <person name="Crawford S."/>
            <person name="Trippe A."/>
            <person name="Kane L.T."/>
            <person name="Mclaughlin S."/>
        </authorList>
    </citation>
    <scope>NUCLEOTIDE SEQUENCE [LARGE SCALE GENOMIC DNA]</scope>
    <source>
        <strain evidence="2">MGC-MH-2018</strain>
    </source>
</reference>
<comment type="caution">
    <text evidence="2">The sequence shown here is derived from an EMBL/GenBank/DDBJ whole genome shotgun (WGS) entry which is preliminary data.</text>
</comment>
<feature type="compositionally biased region" description="Basic and acidic residues" evidence="1">
    <location>
        <begin position="538"/>
        <end position="551"/>
    </location>
</feature>
<sequence length="605" mass="66612">MVMNPRPPSPTLPGAWASAWSLRKIFKSQEGTSPKFSESAKLCSVVCDTENPPAAIPRSPGVGGSNSSNTYDDDKASLSASHDDDESITSDDFHSFTSDEDITLLPVISNARIGVAHCSCRFINRWLLQVFNSEGEQNKEGETTLPETPQSKIFSSDISSTLHDSASREDVTLSDTVPSKVCSTSPTRPSTKLPDPALNDDLANSSSDSRLSEASSGTRPPSTVSRRTSSSSSCSDRSVAFRRIENEYDGESTYSNYSGLNYPRMCTLITRLGNGITSEQSLTASHPQNVSPVSPRQILRRRFENEYHDQRNNDFSLSQPDGNDPWTLSLEPTLTSAEPSISQTSTSSSSGTSNTSEDEDAPRRFFPAAYPSRSQSFFQQSSSNPSRVRATYDTEVSTTRRGSENSVYALSREEIYAPESASPPRPIGEDAPRPRNVVQKTKEFCSKFKKLLVPKKAPKPKDVKGLLHDYPLSDHIFSSNAPVQPIIPHLLPPSPREVSPWSFVRRRGMQREPKMSLPTMPNPEHRSQRIVQSSTTSVDKHSYEYHARPKTLEEIRSKRRFSLPVFSGPPAGQPSGSIGHSHLAYSYQRRPMASSIHSASQTTAS</sequence>
<accession>A0A8H7YAG0</accession>
<feature type="compositionally biased region" description="Low complexity" evidence="1">
    <location>
        <begin position="371"/>
        <end position="387"/>
    </location>
</feature>
<feature type="region of interest" description="Disordered" evidence="1">
    <location>
        <begin position="307"/>
        <end position="405"/>
    </location>
</feature>
<feature type="compositionally biased region" description="Polar residues" evidence="1">
    <location>
        <begin position="173"/>
        <end position="190"/>
    </location>
</feature>
<evidence type="ECO:0000256" key="1">
    <source>
        <dbReference type="SAM" id="MobiDB-lite"/>
    </source>
</evidence>
<feature type="compositionally biased region" description="Polar residues" evidence="1">
    <location>
        <begin position="145"/>
        <end position="164"/>
    </location>
</feature>
<proteinExistence type="predicted"/>
<organism evidence="2">
    <name type="scientific">Psilocybe cubensis</name>
    <name type="common">Psychedelic mushroom</name>
    <name type="synonym">Stropharia cubensis</name>
    <dbReference type="NCBI Taxonomy" id="181762"/>
    <lineage>
        <taxon>Eukaryota</taxon>
        <taxon>Fungi</taxon>
        <taxon>Dikarya</taxon>
        <taxon>Basidiomycota</taxon>
        <taxon>Agaricomycotina</taxon>
        <taxon>Agaricomycetes</taxon>
        <taxon>Agaricomycetidae</taxon>
        <taxon>Agaricales</taxon>
        <taxon>Agaricineae</taxon>
        <taxon>Strophariaceae</taxon>
        <taxon>Psilocybe</taxon>
    </lineage>
</organism>